<keyword evidence="2" id="KW-1185">Reference proteome</keyword>
<gene>
    <name evidence="1" type="ORF">ACH5RR_022602</name>
</gene>
<protein>
    <submittedName>
        <fullName evidence="1">Uncharacterized protein</fullName>
    </submittedName>
</protein>
<organism evidence="1 2">
    <name type="scientific">Cinchona calisaya</name>
    <dbReference type="NCBI Taxonomy" id="153742"/>
    <lineage>
        <taxon>Eukaryota</taxon>
        <taxon>Viridiplantae</taxon>
        <taxon>Streptophyta</taxon>
        <taxon>Embryophyta</taxon>
        <taxon>Tracheophyta</taxon>
        <taxon>Spermatophyta</taxon>
        <taxon>Magnoliopsida</taxon>
        <taxon>eudicotyledons</taxon>
        <taxon>Gunneridae</taxon>
        <taxon>Pentapetalae</taxon>
        <taxon>asterids</taxon>
        <taxon>lamiids</taxon>
        <taxon>Gentianales</taxon>
        <taxon>Rubiaceae</taxon>
        <taxon>Cinchonoideae</taxon>
        <taxon>Cinchoneae</taxon>
        <taxon>Cinchona</taxon>
    </lineage>
</organism>
<dbReference type="Proteomes" id="UP001630127">
    <property type="component" value="Unassembled WGS sequence"/>
</dbReference>
<dbReference type="EMBL" id="JBJUIK010000010">
    <property type="protein sequence ID" value="KAL3515700.1"/>
    <property type="molecule type" value="Genomic_DNA"/>
</dbReference>
<comment type="caution">
    <text evidence="1">The sequence shown here is derived from an EMBL/GenBank/DDBJ whole genome shotgun (WGS) entry which is preliminary data.</text>
</comment>
<evidence type="ECO:0000313" key="1">
    <source>
        <dbReference type="EMBL" id="KAL3515700.1"/>
    </source>
</evidence>
<dbReference type="Gene3D" id="3.30.300.130">
    <property type="entry name" value="Fe-S cluster assembly (FSCA)"/>
    <property type="match status" value="1"/>
</dbReference>
<name>A0ABD2ZBM7_9GENT</name>
<accession>A0ABD2ZBM7</accession>
<dbReference type="AlphaFoldDB" id="A0ABD2ZBM7"/>
<evidence type="ECO:0000313" key="2">
    <source>
        <dbReference type="Proteomes" id="UP001630127"/>
    </source>
</evidence>
<sequence length="77" mass="8551">MKGVATPDSAIELSLTAENVESVLDEIRPYLIADGGSSKNVDEVYHHPILVAIKLDHRICSSSKQPRLPRMEHTIQE</sequence>
<reference evidence="1 2" key="1">
    <citation type="submission" date="2024-11" db="EMBL/GenBank/DDBJ databases">
        <title>A near-complete genome assembly of Cinchona calisaya.</title>
        <authorList>
            <person name="Lian D.C."/>
            <person name="Zhao X.W."/>
            <person name="Wei L."/>
        </authorList>
    </citation>
    <scope>NUCLEOTIDE SEQUENCE [LARGE SCALE GENOMIC DNA]</scope>
    <source>
        <tissue evidence="1">Nenye</tissue>
    </source>
</reference>
<dbReference type="InterPro" id="IPR034904">
    <property type="entry name" value="FSCA_dom_sf"/>
</dbReference>
<proteinExistence type="predicted"/>